<dbReference type="RefSeq" id="WP_119049584.1">
    <property type="nucleotide sequence ID" value="NZ_CP032157.1"/>
</dbReference>
<dbReference type="EMBL" id="CP032157">
    <property type="protein sequence ID" value="AXY73749.1"/>
    <property type="molecule type" value="Genomic_DNA"/>
</dbReference>
<evidence type="ECO:0000313" key="2">
    <source>
        <dbReference type="Proteomes" id="UP000263900"/>
    </source>
</evidence>
<proteinExistence type="predicted"/>
<name>A0A3B7MKF9_9BACT</name>
<gene>
    <name evidence="1" type="ORF">D3H65_07060</name>
</gene>
<sequence>MITTLTGRCMYIWKLKPVLTNEMSIPNFVQRAKKAKLSSVWIKVAEGADPYQNITGAMKEQFIQTAAKLNEAGIKVWGWHVPYCKTSADAKKEAALVAKICKDFKLEGILMDAESEPTFFKGDATTANVYASALKEALNAQGKGLAISSHDVPRNFPGFPFDKFAQHATVNAPQVYYGASSSVENRLDKAINANSHLHIPFVPVGAGWLGDGGGCSSASACAERAIAFMKLVKNNNFPGYSFWHWQGAPAKLWEVLFSEPV</sequence>
<dbReference type="Proteomes" id="UP000263900">
    <property type="component" value="Chromosome"/>
</dbReference>
<accession>A0A3B7MKF9</accession>
<dbReference type="InterPro" id="IPR017853">
    <property type="entry name" value="GH"/>
</dbReference>
<keyword evidence="2" id="KW-1185">Reference proteome</keyword>
<dbReference type="AlphaFoldDB" id="A0A3B7MKF9"/>
<organism evidence="1 2">
    <name type="scientific">Paraflavitalea soli</name>
    <dbReference type="NCBI Taxonomy" id="2315862"/>
    <lineage>
        <taxon>Bacteria</taxon>
        <taxon>Pseudomonadati</taxon>
        <taxon>Bacteroidota</taxon>
        <taxon>Chitinophagia</taxon>
        <taxon>Chitinophagales</taxon>
        <taxon>Chitinophagaceae</taxon>
        <taxon>Paraflavitalea</taxon>
    </lineage>
</organism>
<reference evidence="1 2" key="1">
    <citation type="submission" date="2018-09" db="EMBL/GenBank/DDBJ databases">
        <title>Genome sequencing of strain 6GH32-13.</title>
        <authorList>
            <person name="Weon H.-Y."/>
            <person name="Heo J."/>
            <person name="Kwon S.-W."/>
        </authorList>
    </citation>
    <scope>NUCLEOTIDE SEQUENCE [LARGE SCALE GENOMIC DNA]</scope>
    <source>
        <strain evidence="1 2">5GH32-13</strain>
    </source>
</reference>
<dbReference type="OrthoDB" id="1877836at2"/>
<dbReference type="KEGG" id="pseg:D3H65_07060"/>
<dbReference type="Gene3D" id="3.20.20.80">
    <property type="entry name" value="Glycosidases"/>
    <property type="match status" value="1"/>
</dbReference>
<protein>
    <submittedName>
        <fullName evidence="1">Uncharacterized protein</fullName>
    </submittedName>
</protein>
<evidence type="ECO:0000313" key="1">
    <source>
        <dbReference type="EMBL" id="AXY73749.1"/>
    </source>
</evidence>
<dbReference type="SUPFAM" id="SSF51445">
    <property type="entry name" value="(Trans)glycosidases"/>
    <property type="match status" value="1"/>
</dbReference>